<accession>A0A4R3J8M4</accession>
<dbReference type="AlphaFoldDB" id="A0A4R3J8M4"/>
<evidence type="ECO:0000313" key="3">
    <source>
        <dbReference type="EMBL" id="TCS61276.1"/>
    </source>
</evidence>
<proteinExistence type="predicted"/>
<keyword evidence="2" id="KW-0812">Transmembrane</keyword>
<feature type="region of interest" description="Disordered" evidence="1">
    <location>
        <begin position="67"/>
        <end position="86"/>
    </location>
</feature>
<dbReference type="Proteomes" id="UP000295304">
    <property type="component" value="Unassembled WGS sequence"/>
</dbReference>
<evidence type="ECO:0000256" key="1">
    <source>
        <dbReference type="SAM" id="MobiDB-lite"/>
    </source>
</evidence>
<dbReference type="EMBL" id="SLZW01000008">
    <property type="protein sequence ID" value="TCS61276.1"/>
    <property type="molecule type" value="Genomic_DNA"/>
</dbReference>
<organism evidence="3 4">
    <name type="scientific">Varunaivibrio sulfuroxidans</name>
    <dbReference type="NCBI Taxonomy" id="1773489"/>
    <lineage>
        <taxon>Bacteria</taxon>
        <taxon>Pseudomonadati</taxon>
        <taxon>Pseudomonadota</taxon>
        <taxon>Alphaproteobacteria</taxon>
        <taxon>Rhodospirillales</taxon>
        <taxon>Magnetovibrionaceae</taxon>
        <taxon>Varunaivibrio</taxon>
    </lineage>
</organism>
<reference evidence="3 4" key="1">
    <citation type="submission" date="2019-03" db="EMBL/GenBank/DDBJ databases">
        <title>Genomic Encyclopedia of Type Strains, Phase IV (KMG-IV): sequencing the most valuable type-strain genomes for metagenomic binning, comparative biology and taxonomic classification.</title>
        <authorList>
            <person name="Goeker M."/>
        </authorList>
    </citation>
    <scope>NUCLEOTIDE SEQUENCE [LARGE SCALE GENOMIC DNA]</scope>
    <source>
        <strain evidence="3 4">DSM 101688</strain>
    </source>
</reference>
<comment type="caution">
    <text evidence="3">The sequence shown here is derived from an EMBL/GenBank/DDBJ whole genome shotgun (WGS) entry which is preliminary data.</text>
</comment>
<keyword evidence="2" id="KW-1133">Transmembrane helix</keyword>
<protein>
    <recommendedName>
        <fullName evidence="5">DUF3311 domain-containing protein</fullName>
    </recommendedName>
</protein>
<keyword evidence="2" id="KW-0472">Membrane</keyword>
<dbReference type="RefSeq" id="WP_132939574.1">
    <property type="nucleotide sequence ID" value="NZ_CP119676.1"/>
</dbReference>
<evidence type="ECO:0008006" key="5">
    <source>
        <dbReference type="Google" id="ProtNLM"/>
    </source>
</evidence>
<evidence type="ECO:0000313" key="4">
    <source>
        <dbReference type="Proteomes" id="UP000295304"/>
    </source>
</evidence>
<dbReference type="OrthoDB" id="8481795at2"/>
<keyword evidence="4" id="KW-1185">Reference proteome</keyword>
<feature type="transmembrane region" description="Helical" evidence="2">
    <location>
        <begin position="42"/>
        <end position="61"/>
    </location>
</feature>
<gene>
    <name evidence="3" type="ORF">EDD55_10875</name>
</gene>
<sequence>MIRTHRKKESSIVLLCFFLLIFFPPILGIYNREFLIGGMPVAYLTLYGAWLALIVLIAIGARRQIDPTAPVSNRDTSSPPPPSVDS</sequence>
<evidence type="ECO:0000256" key="2">
    <source>
        <dbReference type="SAM" id="Phobius"/>
    </source>
</evidence>
<name>A0A4R3J8M4_9PROT</name>
<feature type="transmembrane region" description="Helical" evidence="2">
    <location>
        <begin position="12"/>
        <end position="30"/>
    </location>
</feature>